<dbReference type="Proteomes" id="UP000327030">
    <property type="component" value="Chromosome 1"/>
</dbReference>
<reference evidence="4" key="1">
    <citation type="submission" date="2019-08" db="EMBL/GenBank/DDBJ databases">
        <title>Complete Genome Sequence of the Polysaccharide-Degrading Rumen Bacterium Pseudobutyrivibrio xylanivorans MA3014.</title>
        <authorList>
            <person name="Palevich N."/>
            <person name="Maclean P.H."/>
            <person name="Kelly W.J."/>
            <person name="Leahy S.C."/>
            <person name="Rakonjac J."/>
            <person name="Attwood G.T."/>
        </authorList>
    </citation>
    <scope>NUCLEOTIDE SEQUENCE [LARGE SCALE GENOMIC DNA]</scope>
    <source>
        <strain evidence="4">MA3014</strain>
    </source>
</reference>
<dbReference type="InterPro" id="IPR007487">
    <property type="entry name" value="ABC_transpt-TYRBP-like"/>
</dbReference>
<organism evidence="3 4">
    <name type="scientific">Pseudobutyrivibrio xylanivorans</name>
    <dbReference type="NCBI Taxonomy" id="185007"/>
    <lineage>
        <taxon>Bacteria</taxon>
        <taxon>Bacillati</taxon>
        <taxon>Bacillota</taxon>
        <taxon>Clostridia</taxon>
        <taxon>Lachnospirales</taxon>
        <taxon>Lachnospiraceae</taxon>
        <taxon>Pseudobutyrivibrio</taxon>
    </lineage>
</organism>
<feature type="compositionally biased region" description="Acidic residues" evidence="1">
    <location>
        <begin position="289"/>
        <end position="301"/>
    </location>
</feature>
<dbReference type="KEGG" id="pxv:FXF36_03505"/>
<dbReference type="RefSeq" id="WP_151622499.1">
    <property type="nucleotide sequence ID" value="NZ_CP043028.1"/>
</dbReference>
<accession>A0A5P6VNL5</accession>
<name>A0A5P6VNL5_PSEXY</name>
<evidence type="ECO:0008006" key="5">
    <source>
        <dbReference type="Google" id="ProtNLM"/>
    </source>
</evidence>
<feature type="chain" id="PRO_5039194929" description="ABC transport system substrate-binding protein" evidence="2">
    <location>
        <begin position="21"/>
        <end position="458"/>
    </location>
</feature>
<proteinExistence type="predicted"/>
<dbReference type="AlphaFoldDB" id="A0A5P6VNL5"/>
<dbReference type="PANTHER" id="PTHR35271">
    <property type="entry name" value="ABC TRANSPORTER, SUBSTRATE-BINDING LIPOPROTEIN-RELATED"/>
    <property type="match status" value="1"/>
</dbReference>
<dbReference type="PROSITE" id="PS51257">
    <property type="entry name" value="PROKAR_LIPOPROTEIN"/>
    <property type="match status" value="1"/>
</dbReference>
<sequence>MKKRLLSLILAATMTFSLVGCGKKSADTPKDEVNEESESDSYSYNITALLSEDNTYNRVLLQGFTDCLTDYLGNEHFSISTSVVNEDQTSDQLAANAITKSPDMIFTAGKSTLLSAKNATDIIPIVATGIVDFKGTLRIASLNGKSWDNTTNTNITGVSSKPSIVDQVSLMIEATDDLQTVGILFSPEDTDAIYQNEIFEAYLDQAGIPWKEYLIPASDTATSIGEQEEQNSTALTPSKYVASSAKQGMDNDVIALGEDTILGLNSTSSTRVALVSQFWTSGKVVPETEVVEESSDEEDTENTVSKTDSKNNEEEPEEITLESLIQEACSECSAIYIPFGSILSDQMETIGNIATENGVTIVAGDTTIGEHALVTLFSDPYALGYAAGKKAVKVFNEGDISTIKIGSVDSDNSVKLYNGTIAEQLGKEFPKSFKELTEFLETYEYGSTTTRYTASGEE</sequence>
<protein>
    <recommendedName>
        <fullName evidence="5">ABC transport system substrate-binding protein</fullName>
    </recommendedName>
</protein>
<keyword evidence="2" id="KW-0732">Signal</keyword>
<dbReference type="EMBL" id="CP043028">
    <property type="protein sequence ID" value="QFJ54002.1"/>
    <property type="molecule type" value="Genomic_DNA"/>
</dbReference>
<dbReference type="Gene3D" id="3.40.50.2300">
    <property type="match status" value="4"/>
</dbReference>
<gene>
    <name evidence="3" type="ORF">FXF36_03505</name>
</gene>
<evidence type="ECO:0000256" key="1">
    <source>
        <dbReference type="SAM" id="MobiDB-lite"/>
    </source>
</evidence>
<evidence type="ECO:0000256" key="2">
    <source>
        <dbReference type="SAM" id="SignalP"/>
    </source>
</evidence>
<dbReference type="Pfam" id="PF04392">
    <property type="entry name" value="ABC_sub_bind"/>
    <property type="match status" value="1"/>
</dbReference>
<feature type="signal peptide" evidence="2">
    <location>
        <begin position="1"/>
        <end position="20"/>
    </location>
</feature>
<evidence type="ECO:0000313" key="3">
    <source>
        <dbReference type="EMBL" id="QFJ54002.1"/>
    </source>
</evidence>
<dbReference type="OrthoDB" id="9776955at2"/>
<evidence type="ECO:0000313" key="4">
    <source>
        <dbReference type="Proteomes" id="UP000327030"/>
    </source>
</evidence>
<dbReference type="PANTHER" id="PTHR35271:SF1">
    <property type="entry name" value="ABC TRANSPORTER, SUBSTRATE-BINDING LIPOPROTEIN"/>
    <property type="match status" value="1"/>
</dbReference>
<feature type="region of interest" description="Disordered" evidence="1">
    <location>
        <begin position="287"/>
        <end position="316"/>
    </location>
</feature>